<feature type="region of interest" description="Disordered" evidence="1">
    <location>
        <begin position="186"/>
        <end position="206"/>
    </location>
</feature>
<name>A0A371EY67_MUCPR</name>
<feature type="compositionally biased region" description="Polar residues" evidence="1">
    <location>
        <begin position="194"/>
        <end position="206"/>
    </location>
</feature>
<gene>
    <name evidence="2" type="ORF">CR513_49760</name>
</gene>
<feature type="compositionally biased region" description="Polar residues" evidence="1">
    <location>
        <begin position="1"/>
        <end position="25"/>
    </location>
</feature>
<dbReference type="AlphaFoldDB" id="A0A371EY67"/>
<feature type="non-terminal residue" evidence="2">
    <location>
        <position position="1"/>
    </location>
</feature>
<feature type="region of interest" description="Disordered" evidence="1">
    <location>
        <begin position="1"/>
        <end position="33"/>
    </location>
</feature>
<reference evidence="2" key="1">
    <citation type="submission" date="2018-05" db="EMBL/GenBank/DDBJ databases">
        <title>Draft genome of Mucuna pruriens seed.</title>
        <authorList>
            <person name="Nnadi N.E."/>
            <person name="Vos R."/>
            <person name="Hasami M.H."/>
            <person name="Devisetty U.K."/>
            <person name="Aguiy J.C."/>
        </authorList>
    </citation>
    <scope>NUCLEOTIDE SEQUENCE [LARGE SCALE GENOMIC DNA]</scope>
    <source>
        <strain evidence="2">JCA_2017</strain>
    </source>
</reference>
<evidence type="ECO:0000313" key="3">
    <source>
        <dbReference type="Proteomes" id="UP000257109"/>
    </source>
</evidence>
<comment type="caution">
    <text evidence="2">The sequence shown here is derived from an EMBL/GenBank/DDBJ whole genome shotgun (WGS) entry which is preliminary data.</text>
</comment>
<organism evidence="2 3">
    <name type="scientific">Mucuna pruriens</name>
    <name type="common">Velvet bean</name>
    <name type="synonym">Dolichos pruriens</name>
    <dbReference type="NCBI Taxonomy" id="157652"/>
    <lineage>
        <taxon>Eukaryota</taxon>
        <taxon>Viridiplantae</taxon>
        <taxon>Streptophyta</taxon>
        <taxon>Embryophyta</taxon>
        <taxon>Tracheophyta</taxon>
        <taxon>Spermatophyta</taxon>
        <taxon>Magnoliopsida</taxon>
        <taxon>eudicotyledons</taxon>
        <taxon>Gunneridae</taxon>
        <taxon>Pentapetalae</taxon>
        <taxon>rosids</taxon>
        <taxon>fabids</taxon>
        <taxon>Fabales</taxon>
        <taxon>Fabaceae</taxon>
        <taxon>Papilionoideae</taxon>
        <taxon>50 kb inversion clade</taxon>
        <taxon>NPAAA clade</taxon>
        <taxon>indigoferoid/millettioid clade</taxon>
        <taxon>Phaseoleae</taxon>
        <taxon>Mucuna</taxon>
    </lineage>
</organism>
<sequence>MAPGSNNTVTSTQDKWKSGKNTLVGSGSRPKEKSEAGIDTIWIIMDCMNYYAHFVALSNLYTAATMAQQFMDQIYRLHGALVEIITRSSWKLWGLNRIYLPLKFKTLEGKGPLSGSLFLSFFLCLSISFSFPSKSYITLNGARWDLQGWMPKAHIELKINVVSKFKGRLAKKRRTYDLVPEVQGSSKLGHVPSRSKSSSNLDLNPKHTTICRNMTTSAAPLSDSPPHAHLLSVTPDFAVLLRRNSSTASTTSRAGSTASAIAAAISARSDADSFRFDTTNRTSAAASIFRDRDFSVAESSGSAGAAARSSASAASLCSSMRAAAADSRAGMEASRWRRDSRVSSERDWRDWSLESRDWDLSATERWSEEKWAERVVKRLVHVARMLFLASSSSKNCWILSEGVPIRVAIVTLMKPNSKTLINLSEEQF</sequence>
<evidence type="ECO:0000313" key="2">
    <source>
        <dbReference type="EMBL" id="RDX70944.1"/>
    </source>
</evidence>
<evidence type="ECO:0000256" key="1">
    <source>
        <dbReference type="SAM" id="MobiDB-lite"/>
    </source>
</evidence>
<keyword evidence="3" id="KW-1185">Reference proteome</keyword>
<accession>A0A371EY67</accession>
<protein>
    <submittedName>
        <fullName evidence="2">Uncharacterized protein</fullName>
    </submittedName>
</protein>
<dbReference type="Proteomes" id="UP000257109">
    <property type="component" value="Unassembled WGS sequence"/>
</dbReference>
<dbReference type="EMBL" id="QJKJ01011523">
    <property type="protein sequence ID" value="RDX70944.1"/>
    <property type="molecule type" value="Genomic_DNA"/>
</dbReference>
<proteinExistence type="predicted"/>